<dbReference type="STRING" id="1220554.GCA_001552135_07304"/>
<dbReference type="InterPro" id="IPR025649">
    <property type="entry name" value="DUF4360"/>
</dbReference>
<dbReference type="RefSeq" id="WP_067902930.1">
    <property type="nucleotide sequence ID" value="NZ_VSFG01000016.1"/>
</dbReference>
<evidence type="ECO:0000256" key="1">
    <source>
        <dbReference type="SAM" id="SignalP"/>
    </source>
</evidence>
<reference evidence="2 3" key="1">
    <citation type="submission" date="2019-08" db="EMBL/GenBank/DDBJ databases">
        <title>Actinomadura sp. nov. CYP1-5 isolated from mountain soil.</title>
        <authorList>
            <person name="Songsumanus A."/>
            <person name="Kuncharoen N."/>
            <person name="Kudo T."/>
            <person name="Yuki M."/>
            <person name="Igarashi Y."/>
            <person name="Tanasupawat S."/>
        </authorList>
    </citation>
    <scope>NUCLEOTIDE SEQUENCE [LARGE SCALE GENOMIC DNA]</scope>
    <source>
        <strain evidence="2 3">JCM 14158</strain>
    </source>
</reference>
<name>A0A5D0N1V3_9ACTN</name>
<comment type="caution">
    <text evidence="2">The sequence shown here is derived from an EMBL/GenBank/DDBJ whole genome shotgun (WGS) entry which is preliminary data.</text>
</comment>
<dbReference type="PANTHER" id="PTHR38847:SF1">
    <property type="entry name" value="PSEUDOURIDINE SYNTHASE RSUA_RLUA-LIKE DOMAIN-CONTAINING PROTEIN"/>
    <property type="match status" value="1"/>
</dbReference>
<keyword evidence="1" id="KW-0732">Signal</keyword>
<dbReference type="PANTHER" id="PTHR38847">
    <property type="match status" value="1"/>
</dbReference>
<keyword evidence="3" id="KW-1185">Reference proteome</keyword>
<feature type="signal peptide" evidence="1">
    <location>
        <begin position="1"/>
        <end position="18"/>
    </location>
</feature>
<feature type="chain" id="PRO_5039191562" evidence="1">
    <location>
        <begin position="19"/>
        <end position="212"/>
    </location>
</feature>
<accession>A0A5D0N1V3</accession>
<organism evidence="2 3">
    <name type="scientific">Actinomadura chibensis</name>
    <dbReference type="NCBI Taxonomy" id="392828"/>
    <lineage>
        <taxon>Bacteria</taxon>
        <taxon>Bacillati</taxon>
        <taxon>Actinomycetota</taxon>
        <taxon>Actinomycetes</taxon>
        <taxon>Streptosporangiales</taxon>
        <taxon>Thermomonosporaceae</taxon>
        <taxon>Actinomadura</taxon>
    </lineage>
</organism>
<evidence type="ECO:0000313" key="3">
    <source>
        <dbReference type="Proteomes" id="UP000323380"/>
    </source>
</evidence>
<dbReference type="Pfam" id="PF14273">
    <property type="entry name" value="DUF4360"/>
    <property type="match status" value="1"/>
</dbReference>
<proteinExistence type="predicted"/>
<protein>
    <submittedName>
        <fullName evidence="2">DUF4360 domain-containing protein</fullName>
    </submittedName>
</protein>
<gene>
    <name evidence="2" type="ORF">FXF69_41260</name>
</gene>
<evidence type="ECO:0000313" key="2">
    <source>
        <dbReference type="EMBL" id="TYB38373.1"/>
    </source>
</evidence>
<sequence>MRRSIALSAIVAALTVAAASVSPAAASPRPVRGSYGLTVEIVSVNGSGCPRGTVMASVREKMDAFVVGYSEFMAQAGGSSKPVDSRKLCQVALKLGGVPKGFTFAISRTDHYGFASLEEDATATYRTSTYFSGQPTRVEIEHALSGPYDRPWQFTDLTLPDQLVFKPCDADPNFNINSEVRVYEGSDPSKVSFLAVGEEAQPTYRLTLKTCP</sequence>
<dbReference type="EMBL" id="VSFG01000016">
    <property type="protein sequence ID" value="TYB38373.1"/>
    <property type="molecule type" value="Genomic_DNA"/>
</dbReference>
<dbReference type="Proteomes" id="UP000323380">
    <property type="component" value="Unassembled WGS sequence"/>
</dbReference>
<dbReference type="AlphaFoldDB" id="A0A5D0N1V3"/>